<evidence type="ECO:0000256" key="1">
    <source>
        <dbReference type="ARBA" id="ARBA00004651"/>
    </source>
</evidence>
<accession>A0A2Y9BHU1</accession>
<dbReference type="AlphaFoldDB" id="A0A2Y9BHU1"/>
<evidence type="ECO:0000313" key="11">
    <source>
        <dbReference type="Proteomes" id="UP000245845"/>
    </source>
</evidence>
<dbReference type="PANTHER" id="PTHR34220">
    <property type="entry name" value="SENSOR HISTIDINE KINASE YPDA"/>
    <property type="match status" value="1"/>
</dbReference>
<feature type="domain" description="Signal transduction histidine kinase internal region" evidence="9">
    <location>
        <begin position="379"/>
        <end position="458"/>
    </location>
</feature>
<dbReference type="Gene3D" id="6.10.340.10">
    <property type="match status" value="1"/>
</dbReference>
<sequence length="581" mass="67507">MRKHRRPLKLKTILIILSASIIICTLGISGIISFQMFERLMVQKISNSRVDVLTQISEKVSAIKSNAEMLSNLYFYNENLTDLYHEGSYTREEQEKILENFKNIESLSGMTQAATGLDFYYSFLMENGYTYSTGPAKNAQSLADYRNKLWFLDVLEEKEKWISTYEDSQGKSIVSIARTMTDENGDFIGLFLFNIYEKNFSQVFESLSDKNDIYIVDNIGNIVSHRNKELIGIRFYDMDVMNEMFREQNYNIIEKSQKKYLFSIYKNQELNWILVEEIPLELLLGDVKSIQRRMVMIGLIIFSVSMLVCFYISHRTTRPLGELVHELEKVGKSEKNDQKFEAAGWREINTICEECNYMNQRIRSLVTAIKDSEKKKRAAEMGFMQSQMSPHFLYNTLFSIRCLVDMGNKQGAIGIIDAFTSILKYILSYKSEFVDVSQEIKFLEDYSILQKYRYGDQFSLEIICPQELYQKKVLRMILEPLVENSLFHGLDDEVDAIHVTVSFQVCDGDMLITVTDDGVGFTDENYMELSRKIRSKEQSNMIGMNNIRERIKMNFGKKYGLSIDTNYEDGARIIVKIPVLE</sequence>
<keyword evidence="10" id="KW-0418">Kinase</keyword>
<evidence type="ECO:0000313" key="10">
    <source>
        <dbReference type="EMBL" id="PWJ23663.1"/>
    </source>
</evidence>
<dbReference type="Proteomes" id="UP000245845">
    <property type="component" value="Unassembled WGS sequence"/>
</dbReference>
<dbReference type="Pfam" id="PF02518">
    <property type="entry name" value="HATPase_c"/>
    <property type="match status" value="1"/>
</dbReference>
<dbReference type="InterPro" id="IPR036890">
    <property type="entry name" value="HATPase_C_sf"/>
</dbReference>
<dbReference type="InterPro" id="IPR010559">
    <property type="entry name" value="Sig_transdc_His_kin_internal"/>
</dbReference>
<name>A0A2Y9BHU1_9FIRM</name>
<keyword evidence="11" id="KW-1185">Reference proteome</keyword>
<dbReference type="Pfam" id="PF02743">
    <property type="entry name" value="dCache_1"/>
    <property type="match status" value="1"/>
</dbReference>
<reference evidence="10 11" key="1">
    <citation type="submission" date="2018-05" db="EMBL/GenBank/DDBJ databases">
        <title>The Hungate 1000. A catalogue of reference genomes from the rumen microbiome.</title>
        <authorList>
            <person name="Kelly W."/>
        </authorList>
    </citation>
    <scope>NUCLEOTIDE SEQUENCE [LARGE SCALE GENOMIC DNA]</scope>
    <source>
        <strain evidence="10 11">NLAE-zl-C242</strain>
    </source>
</reference>
<dbReference type="RefSeq" id="WP_181368799.1">
    <property type="nucleotide sequence ID" value="NZ_BAAACK010000005.1"/>
</dbReference>
<evidence type="ECO:0000259" key="9">
    <source>
        <dbReference type="Pfam" id="PF06580"/>
    </source>
</evidence>
<dbReference type="EMBL" id="QGDL01000013">
    <property type="protein sequence ID" value="PWJ23663.1"/>
    <property type="molecule type" value="Genomic_DNA"/>
</dbReference>
<gene>
    <name evidence="10" type="ORF">A8806_11396</name>
</gene>
<keyword evidence="5 6" id="KW-0472">Membrane</keyword>
<protein>
    <submittedName>
        <fullName evidence="10">Histidine kinase</fullName>
    </submittedName>
</protein>
<keyword evidence="10" id="KW-0808">Transferase</keyword>
<dbReference type="CDD" id="cd18773">
    <property type="entry name" value="PDC1_HK_sensor"/>
    <property type="match status" value="1"/>
</dbReference>
<feature type="domain" description="Histidine kinase/HSP90-like ATPase" evidence="7">
    <location>
        <begin position="474"/>
        <end position="579"/>
    </location>
</feature>
<evidence type="ECO:0000256" key="4">
    <source>
        <dbReference type="ARBA" id="ARBA00022989"/>
    </source>
</evidence>
<dbReference type="InterPro" id="IPR003594">
    <property type="entry name" value="HATPase_dom"/>
</dbReference>
<keyword evidence="3 6" id="KW-0812">Transmembrane</keyword>
<dbReference type="Gene3D" id="3.30.565.10">
    <property type="entry name" value="Histidine kinase-like ATPase, C-terminal domain"/>
    <property type="match status" value="1"/>
</dbReference>
<evidence type="ECO:0000256" key="2">
    <source>
        <dbReference type="ARBA" id="ARBA00022475"/>
    </source>
</evidence>
<evidence type="ECO:0000259" key="8">
    <source>
        <dbReference type="Pfam" id="PF02743"/>
    </source>
</evidence>
<dbReference type="InterPro" id="IPR033479">
    <property type="entry name" value="dCache_1"/>
</dbReference>
<dbReference type="SUPFAM" id="SSF55874">
    <property type="entry name" value="ATPase domain of HSP90 chaperone/DNA topoisomerase II/histidine kinase"/>
    <property type="match status" value="1"/>
</dbReference>
<evidence type="ECO:0000256" key="5">
    <source>
        <dbReference type="ARBA" id="ARBA00023136"/>
    </source>
</evidence>
<organism evidence="10 11">
    <name type="scientific">Faecalicatena orotica</name>
    <dbReference type="NCBI Taxonomy" id="1544"/>
    <lineage>
        <taxon>Bacteria</taxon>
        <taxon>Bacillati</taxon>
        <taxon>Bacillota</taxon>
        <taxon>Clostridia</taxon>
        <taxon>Lachnospirales</taxon>
        <taxon>Lachnospiraceae</taxon>
        <taxon>Faecalicatena</taxon>
    </lineage>
</organism>
<comment type="subcellular location">
    <subcellularLocation>
        <location evidence="1">Cell membrane</location>
        <topology evidence="1">Multi-pass membrane protein</topology>
    </subcellularLocation>
</comment>
<keyword evidence="4 6" id="KW-1133">Transmembrane helix</keyword>
<dbReference type="PANTHER" id="PTHR34220:SF7">
    <property type="entry name" value="SENSOR HISTIDINE KINASE YPDA"/>
    <property type="match status" value="1"/>
</dbReference>
<dbReference type="Gene3D" id="3.30.450.20">
    <property type="entry name" value="PAS domain"/>
    <property type="match status" value="2"/>
</dbReference>
<evidence type="ECO:0000256" key="3">
    <source>
        <dbReference type="ARBA" id="ARBA00022692"/>
    </source>
</evidence>
<evidence type="ECO:0000256" key="6">
    <source>
        <dbReference type="SAM" id="Phobius"/>
    </source>
</evidence>
<proteinExistence type="predicted"/>
<evidence type="ECO:0000259" key="7">
    <source>
        <dbReference type="Pfam" id="PF02518"/>
    </source>
</evidence>
<keyword evidence="2" id="KW-1003">Cell membrane</keyword>
<feature type="transmembrane region" description="Helical" evidence="6">
    <location>
        <begin position="12"/>
        <end position="37"/>
    </location>
</feature>
<dbReference type="Pfam" id="PF06580">
    <property type="entry name" value="His_kinase"/>
    <property type="match status" value="1"/>
</dbReference>
<dbReference type="GO" id="GO:0005886">
    <property type="term" value="C:plasma membrane"/>
    <property type="evidence" value="ECO:0007669"/>
    <property type="project" value="UniProtKB-SubCell"/>
</dbReference>
<dbReference type="GO" id="GO:0000155">
    <property type="term" value="F:phosphorelay sensor kinase activity"/>
    <property type="evidence" value="ECO:0007669"/>
    <property type="project" value="InterPro"/>
</dbReference>
<dbReference type="InterPro" id="IPR050640">
    <property type="entry name" value="Bact_2-comp_sensor_kinase"/>
</dbReference>
<feature type="domain" description="Cache" evidence="8">
    <location>
        <begin position="77"/>
        <end position="275"/>
    </location>
</feature>
<comment type="caution">
    <text evidence="10">The sequence shown here is derived from an EMBL/GenBank/DDBJ whole genome shotgun (WGS) entry which is preliminary data.</text>
</comment>